<name>A0A1M5RU01_9FIRM</name>
<dbReference type="PANTHER" id="PTHR45947">
    <property type="entry name" value="SULFOQUINOVOSYL TRANSFERASE SQD2"/>
    <property type="match status" value="1"/>
</dbReference>
<dbReference type="STRING" id="1121420.SAMN02746098_00660"/>
<reference evidence="4" key="1">
    <citation type="submission" date="2016-11" db="EMBL/GenBank/DDBJ databases">
        <authorList>
            <person name="Varghese N."/>
            <person name="Submissions S."/>
        </authorList>
    </citation>
    <scope>NUCLEOTIDE SEQUENCE [LARGE SCALE GENOMIC DNA]</scope>
    <source>
        <strain evidence="4">DSM 15449</strain>
    </source>
</reference>
<evidence type="ECO:0000313" key="3">
    <source>
        <dbReference type="EMBL" id="SHH29787.1"/>
    </source>
</evidence>
<dbReference type="AlphaFoldDB" id="A0A1M5RU01"/>
<dbReference type="Gene3D" id="3.40.50.2000">
    <property type="entry name" value="Glycogen Phosphorylase B"/>
    <property type="match status" value="2"/>
</dbReference>
<dbReference type="Proteomes" id="UP000183954">
    <property type="component" value="Unassembled WGS sequence"/>
</dbReference>
<evidence type="ECO:0000313" key="4">
    <source>
        <dbReference type="Proteomes" id="UP000183954"/>
    </source>
</evidence>
<dbReference type="Pfam" id="PF00534">
    <property type="entry name" value="Glycos_transf_1"/>
    <property type="match status" value="1"/>
</dbReference>
<dbReference type="PANTHER" id="PTHR45947:SF3">
    <property type="entry name" value="SULFOQUINOVOSYL TRANSFERASE SQD2"/>
    <property type="match status" value="1"/>
</dbReference>
<dbReference type="SUPFAM" id="SSF53756">
    <property type="entry name" value="UDP-Glycosyltransferase/glycogen phosphorylase"/>
    <property type="match status" value="1"/>
</dbReference>
<dbReference type="RefSeq" id="WP_073027835.1">
    <property type="nucleotide sequence ID" value="NZ_FQXJ01000003.1"/>
</dbReference>
<dbReference type="GO" id="GO:0016757">
    <property type="term" value="F:glycosyltransferase activity"/>
    <property type="evidence" value="ECO:0007669"/>
    <property type="project" value="InterPro"/>
</dbReference>
<keyword evidence="4" id="KW-1185">Reference proteome</keyword>
<evidence type="ECO:0000259" key="1">
    <source>
        <dbReference type="Pfam" id="PF00534"/>
    </source>
</evidence>
<dbReference type="InterPro" id="IPR001296">
    <property type="entry name" value="Glyco_trans_1"/>
</dbReference>
<feature type="domain" description="Glycosyltransferase subfamily 4-like N-terminal" evidence="2">
    <location>
        <begin position="3"/>
        <end position="132"/>
    </location>
</feature>
<keyword evidence="3" id="KW-0808">Transferase</keyword>
<gene>
    <name evidence="3" type="ORF">SAMN02746098_00660</name>
</gene>
<dbReference type="Pfam" id="PF13477">
    <property type="entry name" value="Glyco_trans_4_2"/>
    <property type="match status" value="1"/>
</dbReference>
<dbReference type="InterPro" id="IPR028098">
    <property type="entry name" value="Glyco_trans_4-like_N"/>
</dbReference>
<dbReference type="EMBL" id="FQXJ01000003">
    <property type="protein sequence ID" value="SHH29787.1"/>
    <property type="molecule type" value="Genomic_DNA"/>
</dbReference>
<dbReference type="OrthoDB" id="9810929at2"/>
<feature type="domain" description="Glycosyl transferase family 1" evidence="1">
    <location>
        <begin position="187"/>
        <end position="337"/>
    </location>
</feature>
<accession>A0A1M5RU01</accession>
<protein>
    <submittedName>
        <fullName evidence="3">Glycosyltransferase involved in cell wall bisynthesis</fullName>
    </submittedName>
</protein>
<organism evidence="3 4">
    <name type="scientific">Desulfosporosinus lacus DSM 15449</name>
    <dbReference type="NCBI Taxonomy" id="1121420"/>
    <lineage>
        <taxon>Bacteria</taxon>
        <taxon>Bacillati</taxon>
        <taxon>Bacillota</taxon>
        <taxon>Clostridia</taxon>
        <taxon>Eubacteriales</taxon>
        <taxon>Desulfitobacteriaceae</taxon>
        <taxon>Desulfosporosinus</taxon>
    </lineage>
</organism>
<dbReference type="InterPro" id="IPR050194">
    <property type="entry name" value="Glycosyltransferase_grp1"/>
</dbReference>
<proteinExistence type="predicted"/>
<sequence length="367" mass="40581">MAKLCLLANAASTHTEKWAIALSERGWEVEILSFLSAELPKIKVHVIPRLAGDKVDVLLRQTWVREKVAEIKPDLIHSHYATSFGLLGALTRRHPLVISAWGSDIFSFPRTSFLHRRLLKWILSRADVLCSSSEIMAQEMHRYIGSEQAIEIIPFGVDTTHFSPPQGEQVSYPKSGSGSTDNLVVFGIAKGLHSVYGLDLLIGAFAQVHGHFPQTRLRIAGEGPQRGQLEDLAEKLGVSAYIEWLGQLPNAKVADFYRSIDIVVIPSRQESFGVTAVEGSACARPVIASRVGGLTEVIIEGETGLLVSSENITELGEAMERLIKDPALRDSLGRQGRANVLKHYDWQKNVTQMEAVYRRLLRTSQKG</sequence>
<evidence type="ECO:0000259" key="2">
    <source>
        <dbReference type="Pfam" id="PF13477"/>
    </source>
</evidence>